<proteinExistence type="predicted"/>
<dbReference type="InterPro" id="IPR017853">
    <property type="entry name" value="GH"/>
</dbReference>
<sequence length="932" mass="102125">MKFRRLLLLFACALLAAPASQAGTINLAGEWQVRLGENYAAAAPAGAASLPGTLDDAGIGTPPALAPELTPAVLAHLHRKHAYIGVAWWTREIEIPQEWAGKKILLELERVLWQSQVFIDGKPFTTRDSLSVPHIHDLGGALKPGKHKLALRIDNNEIYKSISHHMPKYVVPASFPCGHAYTNHTQIMWNGVLGRINLRAVEPFHIKNVSVFPTAGTGAGAAIKLNINYSNTDATGSSGTIKCVLRRDGEDKILAETTRPAKIAAGADAGNLSIEWELPQNLKIETWDEFSPALYKIEISLAGAGADEPPVPVVFGFRDFAARDADFILNGKRIFLRGNLECIVFPLTGCPPTGITAWRKMFSDYKKWGLNHIRFHSWCPPEAAFAAADEAGVYLQVELPHWFHGDHDAQSLGFLDAEAARILETYGNHPSFLLLTLGNELSGSSDWMDALTEKLRVADPRHLYAASTYSHQKNLGRVPAQADEILITQRTDRGWIRGQGFFNDFAPSFDKNYSATAAHVRVPLVSHEIGQYAVSPDMREIDSYTGNLVPLNFIAIRDDLQKKGLLPLAGDFTRATAKFAALLYKEEIERALRTPEFDGFQLLSLQDFPGQGTALVGLVNAFWEPKGDIKPEEFRQACAPLVPLALFPKAVYERGEIFHADIKVANFLKPLPQMRVEWRIAGAGGETLARGATPARDLPIGNRLSPGAIGFAIPPGAGAEKMQLELRVAVADDVYINRWNFWVYPPAPADDKNETRHENVLVTGNISEALRALGAGGRVLLAPKTNNIKGIEGCFVPVFWSPVHFPKQPGTMGILCDPAHPALRDFPTDFHSDWQWWELATRSKAVEIAGLPVTPLVRVIDNFAKNRALANVFEARVGTGSLLFCSIDITGDLAARPAARQLRRSLLRYTASPGFRPAPELAPAQLAALASE</sequence>
<keyword evidence="1" id="KW-0732">Signal</keyword>
<dbReference type="STRING" id="1184151.AW736_17320"/>
<dbReference type="AlphaFoldDB" id="A0A178IHW7"/>
<dbReference type="PANTHER" id="PTHR42732">
    <property type="entry name" value="BETA-GALACTOSIDASE"/>
    <property type="match status" value="1"/>
</dbReference>
<name>A0A178IHW7_9BACT</name>
<evidence type="ECO:0000313" key="2">
    <source>
        <dbReference type="EMBL" id="OAM88785.1"/>
    </source>
</evidence>
<comment type="caution">
    <text evidence="2">The sequence shown here is derived from an EMBL/GenBank/DDBJ whole genome shotgun (WGS) entry which is preliminary data.</text>
</comment>
<evidence type="ECO:0008006" key="4">
    <source>
        <dbReference type="Google" id="ProtNLM"/>
    </source>
</evidence>
<dbReference type="Gene3D" id="3.20.20.80">
    <property type="entry name" value="Glycosidases"/>
    <property type="match status" value="1"/>
</dbReference>
<gene>
    <name evidence="2" type="ORF">AW736_17320</name>
</gene>
<keyword evidence="3" id="KW-1185">Reference proteome</keyword>
<dbReference type="Gene3D" id="2.60.120.260">
    <property type="entry name" value="Galactose-binding domain-like"/>
    <property type="match status" value="1"/>
</dbReference>
<protein>
    <recommendedName>
        <fullName evidence="4">Glycoside hydrolase family 2</fullName>
    </recommendedName>
</protein>
<feature type="signal peptide" evidence="1">
    <location>
        <begin position="1"/>
        <end position="22"/>
    </location>
</feature>
<dbReference type="SUPFAM" id="SSF51445">
    <property type="entry name" value="(Trans)glycosidases"/>
    <property type="match status" value="1"/>
</dbReference>
<dbReference type="RefSeq" id="WP_068771539.1">
    <property type="nucleotide sequence ID" value="NZ_CP109796.1"/>
</dbReference>
<accession>A0A178IHW7</accession>
<dbReference type="PANTHER" id="PTHR42732:SF1">
    <property type="entry name" value="BETA-MANNOSIDASE"/>
    <property type="match status" value="1"/>
</dbReference>
<reference evidence="2 3" key="1">
    <citation type="submission" date="2016-01" db="EMBL/GenBank/DDBJ databases">
        <title>High potential of lignocellulose degradation of a new Verrucomicrobia species.</title>
        <authorList>
            <person name="Wang Y."/>
            <person name="Shi Y."/>
            <person name="Qiu Z."/>
            <person name="Liu S."/>
            <person name="Yang H."/>
        </authorList>
    </citation>
    <scope>NUCLEOTIDE SEQUENCE [LARGE SCALE GENOMIC DNA]</scope>
    <source>
        <strain evidence="2 3">TSB47</strain>
    </source>
</reference>
<dbReference type="InterPro" id="IPR051913">
    <property type="entry name" value="GH2_Domain-Containing"/>
</dbReference>
<dbReference type="Proteomes" id="UP000078486">
    <property type="component" value="Unassembled WGS sequence"/>
</dbReference>
<evidence type="ECO:0000313" key="3">
    <source>
        <dbReference type="Proteomes" id="UP000078486"/>
    </source>
</evidence>
<evidence type="ECO:0000256" key="1">
    <source>
        <dbReference type="SAM" id="SignalP"/>
    </source>
</evidence>
<dbReference type="InterPro" id="IPR008979">
    <property type="entry name" value="Galactose-bd-like_sf"/>
</dbReference>
<dbReference type="EMBL" id="LRRQ01000119">
    <property type="protein sequence ID" value="OAM88785.1"/>
    <property type="molecule type" value="Genomic_DNA"/>
</dbReference>
<organism evidence="2 3">
    <name type="scientific">Termitidicoccus mucosus</name>
    <dbReference type="NCBI Taxonomy" id="1184151"/>
    <lineage>
        <taxon>Bacteria</taxon>
        <taxon>Pseudomonadati</taxon>
        <taxon>Verrucomicrobiota</taxon>
        <taxon>Opitutia</taxon>
        <taxon>Opitutales</taxon>
        <taxon>Opitutaceae</taxon>
        <taxon>Termitidicoccus</taxon>
    </lineage>
</organism>
<feature type="chain" id="PRO_5008088863" description="Glycoside hydrolase family 2" evidence="1">
    <location>
        <begin position="23"/>
        <end position="932"/>
    </location>
</feature>
<dbReference type="SUPFAM" id="SSF49785">
    <property type="entry name" value="Galactose-binding domain-like"/>
    <property type="match status" value="1"/>
</dbReference>